<protein>
    <submittedName>
        <fullName evidence="2">Fructosamine kinase</fullName>
    </submittedName>
</protein>
<dbReference type="EMBL" id="CP036455">
    <property type="protein sequence ID" value="QBI55433.1"/>
    <property type="molecule type" value="Genomic_DNA"/>
</dbReference>
<comment type="similarity">
    <text evidence="1">Belongs to the fructosamine kinase family.</text>
</comment>
<dbReference type="PANTHER" id="PTHR12149:SF8">
    <property type="entry name" value="PROTEIN-RIBULOSAMINE 3-KINASE"/>
    <property type="match status" value="1"/>
</dbReference>
<accession>A0A4P6Q4C7</accession>
<dbReference type="KEGG" id="strr:EKD16_18345"/>
<dbReference type="InterPro" id="IPR011009">
    <property type="entry name" value="Kinase-like_dom_sf"/>
</dbReference>
<dbReference type="Pfam" id="PF03881">
    <property type="entry name" value="Fructosamin_kin"/>
    <property type="match status" value="1"/>
</dbReference>
<name>A0A4P6Q4C7_9ACTN</name>
<dbReference type="AlphaFoldDB" id="A0A4P6Q4C7"/>
<keyword evidence="1" id="KW-0808">Transferase</keyword>
<gene>
    <name evidence="2" type="ORF">EKD16_18345</name>
</gene>
<dbReference type="InterPro" id="IPR016477">
    <property type="entry name" value="Fructo-/Ketosamine-3-kinase"/>
</dbReference>
<keyword evidence="1 2" id="KW-0418">Kinase</keyword>
<dbReference type="Proteomes" id="UP000292235">
    <property type="component" value="Chromosome"/>
</dbReference>
<dbReference type="Gene3D" id="1.10.510.10">
    <property type="entry name" value="Transferase(Phosphotransferase) domain 1"/>
    <property type="match status" value="1"/>
</dbReference>
<sequence length="288" mass="30666">MPHGSPATPPAAAVSAATGGEVRSCTTLGTSHAWTLHSGELADGRGFFAKVADGYAEAPAAEAAGLRWLAEVPGGAAVPGVLAADGGVLVLERVHEDGARADAAADLGRRLALTHRAGAPFFGASWPGWLATLPLDNTPGDRWPEWYARRRLLPYLRDARDRGYLDSGDVAQLERVLDRIADLAGPDEPPARIHGDLWAGNVLWGRDGAVLIDPAAHGGHRESDLAMLQLFGAPHLDRILAAYDEAFPTAPGRRDRVPLHQLHPLLAHVCLFGRSYRSQLLDAARRLA</sequence>
<keyword evidence="3" id="KW-1185">Reference proteome</keyword>
<organism evidence="2 3">
    <name type="scientific">Streptomonospora litoralis</name>
    <dbReference type="NCBI Taxonomy" id="2498135"/>
    <lineage>
        <taxon>Bacteria</taxon>
        <taxon>Bacillati</taxon>
        <taxon>Actinomycetota</taxon>
        <taxon>Actinomycetes</taxon>
        <taxon>Streptosporangiales</taxon>
        <taxon>Nocardiopsidaceae</taxon>
        <taxon>Streptomonospora</taxon>
    </lineage>
</organism>
<reference evidence="2 3" key="1">
    <citation type="submission" date="2019-02" db="EMBL/GenBank/DDBJ databases">
        <authorList>
            <person name="Khodamoradi S."/>
            <person name="Hahnke R.L."/>
            <person name="Kaempfer P."/>
            <person name="Schumann P."/>
            <person name="Rohde M."/>
            <person name="Steinert M."/>
            <person name="Luzhetskyy A."/>
            <person name="Wink J."/>
            <person name="Ruckert C."/>
        </authorList>
    </citation>
    <scope>NUCLEOTIDE SEQUENCE [LARGE SCALE GENOMIC DNA]</scope>
    <source>
        <strain evidence="2 3">M2</strain>
    </source>
</reference>
<dbReference type="GO" id="GO:0016301">
    <property type="term" value="F:kinase activity"/>
    <property type="evidence" value="ECO:0007669"/>
    <property type="project" value="UniProtKB-UniRule"/>
</dbReference>
<dbReference type="Gene3D" id="1.20.1270.240">
    <property type="match status" value="1"/>
</dbReference>
<evidence type="ECO:0000256" key="1">
    <source>
        <dbReference type="PIRNR" id="PIRNR006221"/>
    </source>
</evidence>
<evidence type="ECO:0000313" key="3">
    <source>
        <dbReference type="Proteomes" id="UP000292235"/>
    </source>
</evidence>
<proteinExistence type="inferred from homology"/>
<dbReference type="RefSeq" id="WP_131099441.1">
    <property type="nucleotide sequence ID" value="NZ_CP036455.1"/>
</dbReference>
<dbReference type="PIRSF" id="PIRSF006221">
    <property type="entry name" value="Ketosamine-3-kinase"/>
    <property type="match status" value="1"/>
</dbReference>
<dbReference type="OrthoDB" id="5291879at2"/>
<dbReference type="SUPFAM" id="SSF56112">
    <property type="entry name" value="Protein kinase-like (PK-like)"/>
    <property type="match status" value="1"/>
</dbReference>
<evidence type="ECO:0000313" key="2">
    <source>
        <dbReference type="EMBL" id="QBI55433.1"/>
    </source>
</evidence>
<dbReference type="Gene3D" id="3.30.200.20">
    <property type="entry name" value="Phosphorylase Kinase, domain 1"/>
    <property type="match status" value="1"/>
</dbReference>
<dbReference type="PANTHER" id="PTHR12149">
    <property type="entry name" value="FRUCTOSAMINE 3 KINASE-RELATED PROTEIN"/>
    <property type="match status" value="1"/>
</dbReference>